<keyword evidence="2" id="KW-0472">Membrane</keyword>
<gene>
    <name evidence="3" type="ORF">FGO68_gene3257</name>
</gene>
<sequence>MPSDLFPHPKILLTIGLTALLAACLLVFAVYLIFSIYKLVKLHDIPMLLSIVSITLALACLFTFCVMDIWSLYLTDPEAFLNTALGTNVTEQIDALKVMFIFCAFLFDLYKWCIFIAATGQTISVNKDLLQMRQKYLQYALIVVQTLIVVLSLIFSVAIVATSPSTGQIDNQLNGEWCNAQFLFISTTFGLFLAVYTGVLIVLISRLKRFFPMFYKKEKKQIFLASISVIISIVARMTINIVYSIDSVNAALDESFENDTWLFPISQAISTLFASIFPIASIIYSLMYAITHKKRLIKRVERTTGKNRGELLNQTSRCKSIHSLLQDPDDEQYESDPLRLMMGTSHEKAYASSSELEDKYSYIESPYMMSGHQNNLMMQSKHLSKQLRNPSESIPSSSSLNSNNNIIGVPNEPTSLSPLHQLKVNERKLSMEGGVNRENNRTTSRFNRENYDNATQTNPGSSMERDTYT</sequence>
<organism evidence="3 4">
    <name type="scientific">Halteria grandinella</name>
    <dbReference type="NCBI Taxonomy" id="5974"/>
    <lineage>
        <taxon>Eukaryota</taxon>
        <taxon>Sar</taxon>
        <taxon>Alveolata</taxon>
        <taxon>Ciliophora</taxon>
        <taxon>Intramacronucleata</taxon>
        <taxon>Spirotrichea</taxon>
        <taxon>Stichotrichia</taxon>
        <taxon>Sporadotrichida</taxon>
        <taxon>Halteriidae</taxon>
        <taxon>Halteria</taxon>
    </lineage>
</organism>
<feature type="region of interest" description="Disordered" evidence="1">
    <location>
        <begin position="383"/>
        <end position="469"/>
    </location>
</feature>
<feature type="transmembrane region" description="Helical" evidence="2">
    <location>
        <begin position="265"/>
        <end position="290"/>
    </location>
</feature>
<keyword evidence="2" id="KW-1133">Transmembrane helix</keyword>
<feature type="compositionally biased region" description="Low complexity" evidence="1">
    <location>
        <begin position="389"/>
        <end position="407"/>
    </location>
</feature>
<evidence type="ECO:0000313" key="3">
    <source>
        <dbReference type="EMBL" id="TNV78931.1"/>
    </source>
</evidence>
<keyword evidence="2" id="KW-0812">Transmembrane</keyword>
<name>A0A8J8NP75_HALGN</name>
<evidence type="ECO:0000313" key="4">
    <source>
        <dbReference type="Proteomes" id="UP000785679"/>
    </source>
</evidence>
<keyword evidence="4" id="KW-1185">Reference proteome</keyword>
<proteinExistence type="predicted"/>
<feature type="compositionally biased region" description="Polar residues" evidence="1">
    <location>
        <begin position="452"/>
        <end position="461"/>
    </location>
</feature>
<reference evidence="3" key="1">
    <citation type="submission" date="2019-06" db="EMBL/GenBank/DDBJ databases">
        <authorList>
            <person name="Zheng W."/>
        </authorList>
    </citation>
    <scope>NUCLEOTIDE SEQUENCE</scope>
    <source>
        <strain evidence="3">QDHG01</strain>
    </source>
</reference>
<feature type="transmembrane region" description="Helical" evidence="2">
    <location>
        <begin position="46"/>
        <end position="73"/>
    </location>
</feature>
<feature type="transmembrane region" description="Helical" evidence="2">
    <location>
        <begin position="223"/>
        <end position="245"/>
    </location>
</feature>
<comment type="caution">
    <text evidence="3">The sequence shown here is derived from an EMBL/GenBank/DDBJ whole genome shotgun (WGS) entry which is preliminary data.</text>
</comment>
<dbReference type="Proteomes" id="UP000785679">
    <property type="component" value="Unassembled WGS sequence"/>
</dbReference>
<accession>A0A8J8NP75</accession>
<feature type="transmembrane region" description="Helical" evidence="2">
    <location>
        <begin position="12"/>
        <end position="34"/>
    </location>
</feature>
<feature type="transmembrane region" description="Helical" evidence="2">
    <location>
        <begin position="98"/>
        <end position="118"/>
    </location>
</feature>
<evidence type="ECO:0000256" key="1">
    <source>
        <dbReference type="SAM" id="MobiDB-lite"/>
    </source>
</evidence>
<dbReference type="EMBL" id="RRYP01009634">
    <property type="protein sequence ID" value="TNV78931.1"/>
    <property type="molecule type" value="Genomic_DNA"/>
</dbReference>
<evidence type="ECO:0000256" key="2">
    <source>
        <dbReference type="SAM" id="Phobius"/>
    </source>
</evidence>
<dbReference type="AlphaFoldDB" id="A0A8J8NP75"/>
<protein>
    <submittedName>
        <fullName evidence="3">Uncharacterized protein</fullName>
    </submittedName>
</protein>
<feature type="transmembrane region" description="Helical" evidence="2">
    <location>
        <begin position="139"/>
        <end position="162"/>
    </location>
</feature>
<feature type="transmembrane region" description="Helical" evidence="2">
    <location>
        <begin position="182"/>
        <end position="203"/>
    </location>
</feature>